<organism evidence="1 2">
    <name type="scientific">Namhaeicola litoreus</name>
    <dbReference type="NCBI Taxonomy" id="1052145"/>
    <lineage>
        <taxon>Bacteria</taxon>
        <taxon>Pseudomonadati</taxon>
        <taxon>Bacteroidota</taxon>
        <taxon>Flavobacteriia</taxon>
        <taxon>Flavobacteriales</taxon>
        <taxon>Flavobacteriaceae</taxon>
        <taxon>Namhaeicola</taxon>
    </lineage>
</organism>
<proteinExistence type="predicted"/>
<comment type="caution">
    <text evidence="1">The sequence shown here is derived from an EMBL/GenBank/DDBJ whole genome shotgun (WGS) entry which is preliminary data.</text>
</comment>
<evidence type="ECO:0000313" key="1">
    <source>
        <dbReference type="EMBL" id="MFD1316842.1"/>
    </source>
</evidence>
<dbReference type="EMBL" id="JBHTMY010000004">
    <property type="protein sequence ID" value="MFD1316842.1"/>
    <property type="molecule type" value="Genomic_DNA"/>
</dbReference>
<evidence type="ECO:0000313" key="2">
    <source>
        <dbReference type="Proteomes" id="UP001597201"/>
    </source>
</evidence>
<dbReference type="InterPro" id="IPR005331">
    <property type="entry name" value="Sulfotransferase"/>
</dbReference>
<reference evidence="2" key="1">
    <citation type="journal article" date="2019" name="Int. J. Syst. Evol. Microbiol.">
        <title>The Global Catalogue of Microorganisms (GCM) 10K type strain sequencing project: providing services to taxonomists for standard genome sequencing and annotation.</title>
        <authorList>
            <consortium name="The Broad Institute Genomics Platform"/>
            <consortium name="The Broad Institute Genome Sequencing Center for Infectious Disease"/>
            <person name="Wu L."/>
            <person name="Ma J."/>
        </authorList>
    </citation>
    <scope>NUCLEOTIDE SEQUENCE [LARGE SCALE GENOMIC DNA]</scope>
    <source>
        <strain evidence="2">CCUG 61485</strain>
    </source>
</reference>
<dbReference type="RefSeq" id="WP_377180279.1">
    <property type="nucleotide sequence ID" value="NZ_JBHTMY010000004.1"/>
</dbReference>
<protein>
    <submittedName>
        <fullName evidence="1">Sulfotransferase family 2 domain-containing protein</fullName>
    </submittedName>
</protein>
<gene>
    <name evidence="1" type="ORF">ACFQ39_14545</name>
</gene>
<sequence>MVISHKYKYLFIENGQTGCTAIRKELIENYDGVPILRKHSIYSEFLNIASEEEKEYFVFITVRNPLDKAVSSYLKYKNDHRNRYTDRINLRGRQAIIDLRHLYHYKNISKKNYSFKDYLASNKWLPYDDMSTLKFSKDIRTIKFENLNNDFQQVLQEIGIEPIRDLPKYNSTESKSHYLDFYTDDVVKKIAFQKFGVFMKYWDYQWPKTWPKYNISNYEKIKWNFFHSIRKYTWGEFRKGLKDA</sequence>
<dbReference type="Pfam" id="PF03567">
    <property type="entry name" value="Sulfotransfer_2"/>
    <property type="match status" value="1"/>
</dbReference>
<accession>A0ABW3Y4N9</accession>
<dbReference type="Proteomes" id="UP001597201">
    <property type="component" value="Unassembled WGS sequence"/>
</dbReference>
<name>A0ABW3Y4N9_9FLAO</name>
<keyword evidence="2" id="KW-1185">Reference proteome</keyword>